<dbReference type="GO" id="GO:0000932">
    <property type="term" value="C:P-body"/>
    <property type="evidence" value="ECO:0007669"/>
    <property type="project" value="UniProtKB-SubCell"/>
</dbReference>
<accession>A0A9Q0HCE6</accession>
<comment type="cofactor">
    <cofactor evidence="4">
        <name>Mg(2+)</name>
        <dbReference type="ChEBI" id="CHEBI:18420"/>
    </cofactor>
    <cofactor evidence="4">
        <name>Mn(2+)</name>
        <dbReference type="ChEBI" id="CHEBI:29035"/>
    </cofactor>
</comment>
<dbReference type="Proteomes" id="UP001141806">
    <property type="component" value="Unassembled WGS sequence"/>
</dbReference>
<keyword evidence="4" id="KW-0269">Exonuclease</keyword>
<organism evidence="7 8">
    <name type="scientific">Protea cynaroides</name>
    <dbReference type="NCBI Taxonomy" id="273540"/>
    <lineage>
        <taxon>Eukaryota</taxon>
        <taxon>Viridiplantae</taxon>
        <taxon>Streptophyta</taxon>
        <taxon>Embryophyta</taxon>
        <taxon>Tracheophyta</taxon>
        <taxon>Spermatophyta</taxon>
        <taxon>Magnoliopsida</taxon>
        <taxon>Proteales</taxon>
        <taxon>Proteaceae</taxon>
        <taxon>Protea</taxon>
    </lineage>
</organism>
<dbReference type="Pfam" id="PF17849">
    <property type="entry name" value="OB_Dis3"/>
    <property type="match status" value="1"/>
</dbReference>
<evidence type="ECO:0000256" key="2">
    <source>
        <dbReference type="ARBA" id="ARBA00022842"/>
    </source>
</evidence>
<sequence length="1143" mass="127205">MRGMMEQQITVERTEEGDKEKKKRRRSRRSKQNPAVSGSNDSSVSGVHMQESLCLRNSSASNHVTLSMNVSSAQYHGLDVQTSDDHGLATASDVTFHSLPTMHVNGETAARELGSMPNEQLFPSDGEFTMLSKSWPEPICNDGKDGSFLNEEYIYSHRNEGYAGMLRKIFPPHWTVEAVNEAIEKGVAFRASFHVNAYNRLEAYCTIDGVQTDILISGVAAQNRAVDGDIVAITLDPLPFWTRLKGSAGHFNNSAPTDDCSVLPDVMGSLGENCKGKDKLDTDFEYSFNGNGLPVPDMGFYDHDRAFSGEAVNSELIVAPRSFNYGSNGHLSSASGLSKVGCSSELNEASNAVGKLCAMISSFPSKRPTGRVIAIIESSPRRDAVVGFLGVNQWLSFKELNKKEAKRNKNSMKFSSTEYIQLTTINARFPKMSVSVKSLPDCIKKRLEDGDTTVEMELVAARIVDWREESYLPQADVMRILGHGGEIESQIAAILFQNAICSDEFSTESLSCLPNIPWEVPREELERREDLRNLCIFTIDPSTARDLDDALSVEKLSDDIFRVGVHIADASFFVLPDTALDTEAQMRSTSVYLLQHKLPMLPPLLSENLGSLIPGVDRLAFSIFWDIDLSGNILDRWIGRTVICSCCKLSYDHVQYMIDGSINVECPRTLENGLPELHGQFEWHDVVGSVKILHEISQILKDNRLKDGALYLDTAKHFFLFDECGIPYDSMLYERKDSNFLVEEFMLLANGTAAEVISRGFPDCALLRRHPKPNLRKLKDFEAFWRKHGLEVDTSSSSQLQLSLGKIRDKLKNDPVLFDVLISYASKPMQLAAYFCTGDLEDRENEWAHYSLAVPLFTHFTSPLRRYPDIVVHRTLAAAIEAEDVYLKQQKLHLESIKGKHIKQKCFTGIYFDKDAAESIEGREALSAAALKYRVPCKEVLIDVAAHCNERKMASRNAEDAGAKLYLWVLLKKKETLILEAKVMGLGPKFMSIYIHKLAIERRIYYDDVEGLTTEWLETTSTLVLGLCKIKRAHKRGSPGKCKALEDVVSVINSCDLEPSQFAFKNSVPEEGTNQGVGTINEASKEPVPCCKTGISDASEIEPAVFPLTVRIFSTIPVALHAIGGDDGPLDIGARLYMTSYFG</sequence>
<dbReference type="OrthoDB" id="372421at2759"/>
<evidence type="ECO:0000256" key="3">
    <source>
        <dbReference type="ARBA" id="ARBA00022884"/>
    </source>
</evidence>
<name>A0A9Q0HCE6_9MAGN</name>
<keyword evidence="1 4" id="KW-0963">Cytoplasm</keyword>
<keyword evidence="4" id="KW-0540">Nuclease</keyword>
<keyword evidence="4" id="KW-0464">Manganese</keyword>
<evidence type="ECO:0000256" key="4">
    <source>
        <dbReference type="HAMAP-Rule" id="MF_03045"/>
    </source>
</evidence>
<keyword evidence="4" id="KW-0479">Metal-binding</keyword>
<evidence type="ECO:0000313" key="8">
    <source>
        <dbReference type="Proteomes" id="UP001141806"/>
    </source>
</evidence>
<dbReference type="PANTHER" id="PTHR23355:SF9">
    <property type="entry name" value="DIS3-LIKE EXONUCLEASE 2"/>
    <property type="match status" value="1"/>
</dbReference>
<dbReference type="GO" id="GO:1990074">
    <property type="term" value="P:polyuridylation-dependent mRNA catabolic process"/>
    <property type="evidence" value="ECO:0007669"/>
    <property type="project" value="UniProtKB-UniRule"/>
</dbReference>
<dbReference type="GO" id="GO:0046872">
    <property type="term" value="F:metal ion binding"/>
    <property type="evidence" value="ECO:0007669"/>
    <property type="project" value="UniProtKB-KW"/>
</dbReference>
<feature type="binding site" evidence="4">
    <location>
        <position position="549"/>
    </location>
    <ligand>
        <name>Mg(2+)</name>
        <dbReference type="ChEBI" id="CHEBI:18420"/>
    </ligand>
</feature>
<dbReference type="InterPro" id="IPR001900">
    <property type="entry name" value="RNase_II/R"/>
</dbReference>
<evidence type="ECO:0000256" key="5">
    <source>
        <dbReference type="SAM" id="MobiDB-lite"/>
    </source>
</evidence>
<dbReference type="Pfam" id="PF00773">
    <property type="entry name" value="RNB"/>
    <property type="match status" value="1"/>
</dbReference>
<dbReference type="InterPro" id="IPR050180">
    <property type="entry name" value="RNR_Ribonuclease"/>
</dbReference>
<dbReference type="GO" id="GO:0000175">
    <property type="term" value="F:3'-5'-RNA exonuclease activity"/>
    <property type="evidence" value="ECO:0007669"/>
    <property type="project" value="UniProtKB-UniRule"/>
</dbReference>
<evidence type="ECO:0000256" key="1">
    <source>
        <dbReference type="ARBA" id="ARBA00022490"/>
    </source>
</evidence>
<protein>
    <recommendedName>
        <fullName evidence="4">DIS3-like exonuclease 2</fullName>
        <ecNumber evidence="4">3.1.13.-</ecNumber>
    </recommendedName>
</protein>
<dbReference type="Gene3D" id="2.40.50.700">
    <property type="match status" value="1"/>
</dbReference>
<dbReference type="InterPro" id="IPR028591">
    <property type="entry name" value="DIS3L2"/>
</dbReference>
<feature type="site" description="Important for catalytic activity" evidence="4">
    <location>
        <position position="548"/>
    </location>
</feature>
<evidence type="ECO:0000259" key="6">
    <source>
        <dbReference type="SMART" id="SM00955"/>
    </source>
</evidence>
<feature type="domain" description="RNB" evidence="6">
    <location>
        <begin position="528"/>
        <end position="882"/>
    </location>
</feature>
<dbReference type="GO" id="GO:0003723">
    <property type="term" value="F:RNA binding"/>
    <property type="evidence" value="ECO:0007669"/>
    <property type="project" value="UniProtKB-KW"/>
</dbReference>
<reference evidence="7" key="1">
    <citation type="journal article" date="2023" name="Plant J.">
        <title>The genome of the king protea, Protea cynaroides.</title>
        <authorList>
            <person name="Chang J."/>
            <person name="Duong T.A."/>
            <person name="Schoeman C."/>
            <person name="Ma X."/>
            <person name="Roodt D."/>
            <person name="Barker N."/>
            <person name="Li Z."/>
            <person name="Van de Peer Y."/>
            <person name="Mizrachi E."/>
        </authorList>
    </citation>
    <scope>NUCLEOTIDE SEQUENCE</scope>
    <source>
        <tissue evidence="7">Young leaves</tissue>
    </source>
</reference>
<keyword evidence="3 4" id="KW-0694">RNA-binding</keyword>
<dbReference type="SUPFAM" id="SSF50249">
    <property type="entry name" value="Nucleic acid-binding proteins"/>
    <property type="match status" value="3"/>
</dbReference>
<comment type="subcellular location">
    <subcellularLocation>
        <location evidence="4">Cytoplasm</location>
    </subcellularLocation>
    <subcellularLocation>
        <location evidence="4">Cytoplasm</location>
        <location evidence="4">P-body</location>
    </subcellularLocation>
</comment>
<feature type="compositionally biased region" description="Basic residues" evidence="5">
    <location>
        <begin position="21"/>
        <end position="31"/>
    </location>
</feature>
<evidence type="ECO:0000313" key="7">
    <source>
        <dbReference type="EMBL" id="KAJ4962696.1"/>
    </source>
</evidence>
<dbReference type="GO" id="GO:0000956">
    <property type="term" value="P:nuclear-transcribed mRNA catabolic process"/>
    <property type="evidence" value="ECO:0007669"/>
    <property type="project" value="UniProtKB-UniRule"/>
</dbReference>
<feature type="region of interest" description="Disordered" evidence="5">
    <location>
        <begin position="1"/>
        <end position="47"/>
    </location>
</feature>
<dbReference type="Gene3D" id="2.40.50.690">
    <property type="match status" value="1"/>
</dbReference>
<dbReference type="EC" id="3.1.13.-" evidence="4"/>
<dbReference type="SMART" id="SM00955">
    <property type="entry name" value="RNB"/>
    <property type="match status" value="1"/>
</dbReference>
<proteinExistence type="inferred from homology"/>
<comment type="function">
    <text evidence="4">3'-5'-exoribonuclease that specifically recognizes RNAs polyuridylated at their 3' end and mediates their degradation. Component of an exosome-independent RNA degradation pathway that mediates degradation of cytoplasmic mRNAs that have been deadenylated and subsequently uridylated at their 3'.</text>
</comment>
<comment type="similarity">
    <text evidence="4">Belongs to the RNR ribonuclease family. DIS3L2 subfamily.</text>
</comment>
<dbReference type="PANTHER" id="PTHR23355">
    <property type="entry name" value="RIBONUCLEASE"/>
    <property type="match status" value="1"/>
</dbReference>
<dbReference type="InterPro" id="IPR012340">
    <property type="entry name" value="NA-bd_OB-fold"/>
</dbReference>
<dbReference type="InterPro" id="IPR041505">
    <property type="entry name" value="Dis3_CSD2"/>
</dbReference>
<gene>
    <name evidence="7" type="ORF">NE237_022635</name>
</gene>
<feature type="binding site" evidence="4">
    <location>
        <position position="540"/>
    </location>
    <ligand>
        <name>Mg(2+)</name>
        <dbReference type="ChEBI" id="CHEBI:18420"/>
    </ligand>
</feature>
<feature type="compositionally biased region" description="Low complexity" evidence="5">
    <location>
        <begin position="36"/>
        <end position="47"/>
    </location>
</feature>
<comment type="caution">
    <text evidence="7">The sequence shown here is derived from an EMBL/GenBank/DDBJ whole genome shotgun (WGS) entry which is preliminary data.</text>
</comment>
<keyword evidence="2 4" id="KW-0460">Magnesium</keyword>
<keyword evidence="4" id="KW-0378">Hydrolase</keyword>
<dbReference type="AlphaFoldDB" id="A0A9Q0HCE6"/>
<keyword evidence="8" id="KW-1185">Reference proteome</keyword>
<dbReference type="HAMAP" id="MF_03045">
    <property type="entry name" value="DIS3L2"/>
    <property type="match status" value="1"/>
</dbReference>
<dbReference type="EMBL" id="JAMYWD010000008">
    <property type="protein sequence ID" value="KAJ4962696.1"/>
    <property type="molecule type" value="Genomic_DNA"/>
</dbReference>